<dbReference type="AlphaFoldDB" id="A0A286GTC6"/>
<name>A0A286GTC6_9PROT</name>
<dbReference type="SUPFAM" id="SSF51120">
    <property type="entry name" value="beta-Roll"/>
    <property type="match status" value="1"/>
</dbReference>
<proteinExistence type="predicted"/>
<protein>
    <submittedName>
        <fullName evidence="1">FAD binding domain-containing protein</fullName>
    </submittedName>
</protein>
<dbReference type="InterPro" id="IPR011049">
    <property type="entry name" value="Serralysin-like_metalloprot_C"/>
</dbReference>
<evidence type="ECO:0000313" key="2">
    <source>
        <dbReference type="Proteomes" id="UP000219621"/>
    </source>
</evidence>
<keyword evidence="2" id="KW-1185">Reference proteome</keyword>
<organism evidence="1 2">
    <name type="scientific">Caenispirillum bisanense</name>
    <dbReference type="NCBI Taxonomy" id="414052"/>
    <lineage>
        <taxon>Bacteria</taxon>
        <taxon>Pseudomonadati</taxon>
        <taxon>Pseudomonadota</taxon>
        <taxon>Alphaproteobacteria</taxon>
        <taxon>Rhodospirillales</taxon>
        <taxon>Novispirillaceae</taxon>
        <taxon>Caenispirillum</taxon>
    </lineage>
</organism>
<sequence>MDLNYFFNEAYYLRRYSDVRDGVNKGVFTSGLQHYLEYGVREDRDPHPFIDVSYYLDNNSDIAASVAAGRTLPFHHFLVKGAAEARAPSAFFDSAFYLLYNTDVRVAAFRGETTAFEHFSKNGRGEGRVGSPFFDPIAYLNANPDIRTAVNSGIISAHDHFVNFGVAEYRNLGNGIDLAFFRQDTTFTTAINVGNFGAAFDRVSDVAPFMASWQKPKDYVLPSTLAVPETFTPPAGQGLVLPAGSTLKAPSKSTVFSTLTVSLDAASSTVTLGGTPSKDGTVVDLSATTQAITDGTLTLSLGTGATWANVSAAAMKDGGLTLVGNGSANTLTASIGGSTLNGGGGDDVLKGGAGVDTFIFADGTKDAAWTGGADTITGFTKGSDKLSITQADLGGLGNGDTVVDNVYIGAVGAATAGTDYEVMILTGAGYADADAAEDAIAAQITSNGKGGTFIFYDSDDRVARMAFDPDMGADGATGTARVMATFTEITSVASLATAFGASDFVFA</sequence>
<dbReference type="OrthoDB" id="7297357at2"/>
<dbReference type="Gene3D" id="2.150.10.10">
    <property type="entry name" value="Serralysin-like metalloprotease, C-terminal"/>
    <property type="match status" value="1"/>
</dbReference>
<dbReference type="EMBL" id="OCNJ01000008">
    <property type="protein sequence ID" value="SOD98770.1"/>
    <property type="molecule type" value="Genomic_DNA"/>
</dbReference>
<gene>
    <name evidence="1" type="ORF">SAMN05421508_10879</name>
</gene>
<dbReference type="RefSeq" id="WP_097280485.1">
    <property type="nucleotide sequence ID" value="NZ_OCNJ01000008.1"/>
</dbReference>
<reference evidence="1 2" key="1">
    <citation type="submission" date="2017-09" db="EMBL/GenBank/DDBJ databases">
        <authorList>
            <person name="Ehlers B."/>
            <person name="Leendertz F.H."/>
        </authorList>
    </citation>
    <scope>NUCLEOTIDE SEQUENCE [LARGE SCALE GENOMIC DNA]</scope>
    <source>
        <strain evidence="1 2">USBA 140</strain>
    </source>
</reference>
<evidence type="ECO:0000313" key="1">
    <source>
        <dbReference type="EMBL" id="SOD98770.1"/>
    </source>
</evidence>
<accession>A0A286GTC6</accession>
<dbReference type="Proteomes" id="UP000219621">
    <property type="component" value="Unassembled WGS sequence"/>
</dbReference>